<name>A0A3Q1CJ02_AMPOC</name>
<sequence>MEECPPVTVEGDWSPDQNRTVKNKLELYFQSRKKSGGGECRVEAEEGAPRAAVFFRSEEGEFLEPDRTGPGLELHSLFCQRGQFKVS</sequence>
<feature type="domain" description="PAR14-like first RRM" evidence="1">
    <location>
        <begin position="7"/>
        <end position="59"/>
    </location>
</feature>
<dbReference type="Pfam" id="PF23222">
    <property type="entry name" value="RRM_PARP14_1"/>
    <property type="match status" value="1"/>
</dbReference>
<reference evidence="2 3" key="1">
    <citation type="submission" date="2022-01" db="EMBL/GenBank/DDBJ databases">
        <title>A chromosome-scale genome assembly of the false clownfish, Amphiprion ocellaris.</title>
        <authorList>
            <person name="Ryu T."/>
        </authorList>
    </citation>
    <scope>NUCLEOTIDE SEQUENCE [LARGE SCALE GENOMIC DNA]</scope>
</reference>
<evidence type="ECO:0000313" key="3">
    <source>
        <dbReference type="Proteomes" id="UP001501940"/>
    </source>
</evidence>
<dbReference type="AlphaFoldDB" id="A0A3Q1CJ02"/>
<dbReference type="GeneTree" id="ENSGT00940000175544"/>
<protein>
    <recommendedName>
        <fullName evidence="1">PAR14-like first RRM domain-containing protein</fullName>
    </recommendedName>
</protein>
<evidence type="ECO:0000259" key="1">
    <source>
        <dbReference type="Pfam" id="PF23222"/>
    </source>
</evidence>
<reference evidence="2" key="3">
    <citation type="submission" date="2025-09" db="UniProtKB">
        <authorList>
            <consortium name="Ensembl"/>
        </authorList>
    </citation>
    <scope>IDENTIFICATION</scope>
</reference>
<reference evidence="2" key="2">
    <citation type="submission" date="2025-08" db="UniProtKB">
        <authorList>
            <consortium name="Ensembl"/>
        </authorList>
    </citation>
    <scope>IDENTIFICATION</scope>
</reference>
<keyword evidence="3" id="KW-1185">Reference proteome</keyword>
<accession>A0A3Q1CJ02</accession>
<proteinExistence type="predicted"/>
<dbReference type="InterPro" id="IPR012677">
    <property type="entry name" value="Nucleotide-bd_a/b_plait_sf"/>
</dbReference>
<dbReference type="OMA" id="MEECPPV"/>
<dbReference type="InterPro" id="IPR057051">
    <property type="entry name" value="PARP14_RPM_1"/>
</dbReference>
<dbReference type="Gene3D" id="3.30.70.330">
    <property type="match status" value="1"/>
</dbReference>
<dbReference type="Proteomes" id="UP001501940">
    <property type="component" value="Chromosome 6"/>
</dbReference>
<dbReference type="Ensembl" id="ENSAOCT00000029293.2">
    <property type="protein sequence ID" value="ENSAOCP00000025534.2"/>
    <property type="gene ID" value="ENSAOCG00000000829.2"/>
</dbReference>
<organism evidence="2 3">
    <name type="scientific">Amphiprion ocellaris</name>
    <name type="common">Clown anemonefish</name>
    <dbReference type="NCBI Taxonomy" id="80972"/>
    <lineage>
        <taxon>Eukaryota</taxon>
        <taxon>Metazoa</taxon>
        <taxon>Chordata</taxon>
        <taxon>Craniata</taxon>
        <taxon>Vertebrata</taxon>
        <taxon>Euteleostomi</taxon>
        <taxon>Actinopterygii</taxon>
        <taxon>Neopterygii</taxon>
        <taxon>Teleostei</taxon>
        <taxon>Neoteleostei</taxon>
        <taxon>Acanthomorphata</taxon>
        <taxon>Ovalentaria</taxon>
        <taxon>Pomacentridae</taxon>
        <taxon>Amphiprion</taxon>
    </lineage>
</organism>
<evidence type="ECO:0000313" key="2">
    <source>
        <dbReference type="Ensembl" id="ENSAOCP00000025534.2"/>
    </source>
</evidence>